<proteinExistence type="predicted"/>
<dbReference type="SUPFAM" id="SSF103473">
    <property type="entry name" value="MFS general substrate transporter"/>
    <property type="match status" value="1"/>
</dbReference>
<dbReference type="GO" id="GO:0022857">
    <property type="term" value="F:transmembrane transporter activity"/>
    <property type="evidence" value="ECO:0007669"/>
    <property type="project" value="InterPro"/>
</dbReference>
<feature type="domain" description="Major facilitator superfamily (MFS) profile" evidence="3">
    <location>
        <begin position="50"/>
        <end position="437"/>
    </location>
</feature>
<dbReference type="STRING" id="1328759.A0A5C2S055"/>
<organism evidence="4 5">
    <name type="scientific">Lentinus tigrinus ALCF2SS1-6</name>
    <dbReference type="NCBI Taxonomy" id="1328759"/>
    <lineage>
        <taxon>Eukaryota</taxon>
        <taxon>Fungi</taxon>
        <taxon>Dikarya</taxon>
        <taxon>Basidiomycota</taxon>
        <taxon>Agaricomycotina</taxon>
        <taxon>Agaricomycetes</taxon>
        <taxon>Polyporales</taxon>
        <taxon>Polyporaceae</taxon>
        <taxon>Lentinus</taxon>
    </lineage>
</organism>
<comment type="subcellular location">
    <subcellularLocation>
        <location evidence="1">Membrane</location>
        <topology evidence="1">Multi-pass membrane protein</topology>
    </subcellularLocation>
</comment>
<dbReference type="Proteomes" id="UP000313359">
    <property type="component" value="Unassembled WGS sequence"/>
</dbReference>
<dbReference type="Pfam" id="PF07690">
    <property type="entry name" value="MFS_1"/>
    <property type="match status" value="1"/>
</dbReference>
<dbReference type="EMBL" id="ML122286">
    <property type="protein sequence ID" value="RPD56697.1"/>
    <property type="molecule type" value="Genomic_DNA"/>
</dbReference>
<dbReference type="AlphaFoldDB" id="A0A5C2S055"/>
<feature type="transmembrane region" description="Helical" evidence="2">
    <location>
        <begin position="319"/>
        <end position="338"/>
    </location>
</feature>
<dbReference type="PANTHER" id="PTHR42910">
    <property type="entry name" value="TRANSPORTER SCO4007-RELATED"/>
    <property type="match status" value="1"/>
</dbReference>
<gene>
    <name evidence="4" type="ORF">L227DRAFT_469983</name>
</gene>
<feature type="transmembrane region" description="Helical" evidence="2">
    <location>
        <begin position="145"/>
        <end position="168"/>
    </location>
</feature>
<feature type="non-terminal residue" evidence="4">
    <location>
        <position position="456"/>
    </location>
</feature>
<dbReference type="PANTHER" id="PTHR42910:SF1">
    <property type="entry name" value="MAJOR FACILITATOR SUPERFAMILY (MFS) PROFILE DOMAIN-CONTAINING PROTEIN"/>
    <property type="match status" value="1"/>
</dbReference>
<feature type="transmembrane region" description="Helical" evidence="2">
    <location>
        <begin position="344"/>
        <end position="363"/>
    </location>
</feature>
<evidence type="ECO:0000256" key="1">
    <source>
        <dbReference type="ARBA" id="ARBA00004141"/>
    </source>
</evidence>
<sequence length="456" mass="49713">SRRQSGSVSTTDTLPTIMVPIDEKTLQSPKKDFGFLPIPRRIRHDPDNPTTFGLGMNVIFGVASAFFVANMYYSHPLLIQLAEDFGTTYHTVSIIPTLLQAGYAVGLVLVCPLGDLVRRRQLNLLLTFVAASLTIGLAVTSNFSVFAALSFLIGFCSVVPQILMPLAVDLSPPHRRASCLSIVLSGLILGVLLARVFSGIIAQFITWRAVFWIAVGVQYVLCLVLYFVLPDYPAKNKGQTYFGILKSMAKYAVTEPLLVQAIAINLPSSACFTNWWVTLTFLLGGPPYNYPTVTIGLFGLIGMIGMVAAPFIGRGIDKLVTWYATLVGMVLLLLIFILQTAAVGYNVAVVVIICIGIDIFRQLQTVSLTSAVLSIDANARSRLNAVLILSLFLGQVTGTAVGSKVFTQYGWRADAALNVGWTFLTVIVQLLRGPHVPRYTWFGWKGGCYPIRKPKP</sequence>
<dbReference type="GO" id="GO:0016020">
    <property type="term" value="C:membrane"/>
    <property type="evidence" value="ECO:0007669"/>
    <property type="project" value="UniProtKB-SubCell"/>
</dbReference>
<dbReference type="PROSITE" id="PS50850">
    <property type="entry name" value="MFS"/>
    <property type="match status" value="1"/>
</dbReference>
<evidence type="ECO:0000313" key="5">
    <source>
        <dbReference type="Proteomes" id="UP000313359"/>
    </source>
</evidence>
<feature type="transmembrane region" description="Helical" evidence="2">
    <location>
        <begin position="50"/>
        <end position="69"/>
    </location>
</feature>
<keyword evidence="2" id="KW-1133">Transmembrane helix</keyword>
<feature type="transmembrane region" description="Helical" evidence="2">
    <location>
        <begin position="122"/>
        <end position="139"/>
    </location>
</feature>
<evidence type="ECO:0000256" key="2">
    <source>
        <dbReference type="SAM" id="Phobius"/>
    </source>
</evidence>
<feature type="transmembrane region" description="Helical" evidence="2">
    <location>
        <begin position="211"/>
        <end position="229"/>
    </location>
</feature>
<keyword evidence="2" id="KW-0812">Transmembrane</keyword>
<keyword evidence="5" id="KW-1185">Reference proteome</keyword>
<dbReference type="Gene3D" id="1.20.1250.20">
    <property type="entry name" value="MFS general substrate transporter like domains"/>
    <property type="match status" value="1"/>
</dbReference>
<accession>A0A5C2S055</accession>
<keyword evidence="2" id="KW-0472">Membrane</keyword>
<dbReference type="InterPro" id="IPR036259">
    <property type="entry name" value="MFS_trans_sf"/>
</dbReference>
<dbReference type="InterPro" id="IPR011701">
    <property type="entry name" value="MFS"/>
</dbReference>
<dbReference type="InterPro" id="IPR020846">
    <property type="entry name" value="MFS_dom"/>
</dbReference>
<feature type="transmembrane region" description="Helical" evidence="2">
    <location>
        <begin position="180"/>
        <end position="205"/>
    </location>
</feature>
<feature type="transmembrane region" description="Helical" evidence="2">
    <location>
        <begin position="89"/>
        <end position="110"/>
    </location>
</feature>
<feature type="transmembrane region" description="Helical" evidence="2">
    <location>
        <begin position="289"/>
        <end position="312"/>
    </location>
</feature>
<dbReference type="OrthoDB" id="2105912at2759"/>
<evidence type="ECO:0000313" key="4">
    <source>
        <dbReference type="EMBL" id="RPD56697.1"/>
    </source>
</evidence>
<feature type="transmembrane region" description="Helical" evidence="2">
    <location>
        <begin position="415"/>
        <end position="431"/>
    </location>
</feature>
<feature type="transmembrane region" description="Helical" evidence="2">
    <location>
        <begin position="257"/>
        <end position="277"/>
    </location>
</feature>
<dbReference type="CDD" id="cd17324">
    <property type="entry name" value="MFS_NepI_like"/>
    <property type="match status" value="1"/>
</dbReference>
<name>A0A5C2S055_9APHY</name>
<evidence type="ECO:0000259" key="3">
    <source>
        <dbReference type="PROSITE" id="PS50850"/>
    </source>
</evidence>
<reference evidence="4" key="1">
    <citation type="journal article" date="2018" name="Genome Biol. Evol.">
        <title>Genomics and development of Lentinus tigrinus, a white-rot wood-decaying mushroom with dimorphic fruiting bodies.</title>
        <authorList>
            <person name="Wu B."/>
            <person name="Xu Z."/>
            <person name="Knudson A."/>
            <person name="Carlson A."/>
            <person name="Chen N."/>
            <person name="Kovaka S."/>
            <person name="LaButti K."/>
            <person name="Lipzen A."/>
            <person name="Pennachio C."/>
            <person name="Riley R."/>
            <person name="Schakwitz W."/>
            <person name="Umezawa K."/>
            <person name="Ohm R.A."/>
            <person name="Grigoriev I.V."/>
            <person name="Nagy L.G."/>
            <person name="Gibbons J."/>
            <person name="Hibbett D."/>
        </authorList>
    </citation>
    <scope>NUCLEOTIDE SEQUENCE [LARGE SCALE GENOMIC DNA]</scope>
    <source>
        <strain evidence="4">ALCF2SS1-6</strain>
    </source>
</reference>
<feature type="transmembrane region" description="Helical" evidence="2">
    <location>
        <begin position="383"/>
        <end position="403"/>
    </location>
</feature>
<protein>
    <submittedName>
        <fullName evidence="4">MFS general substrate transporter</fullName>
    </submittedName>
</protein>
<feature type="non-terminal residue" evidence="4">
    <location>
        <position position="1"/>
    </location>
</feature>